<dbReference type="EMBL" id="JAATJE010000001">
    <property type="protein sequence ID" value="NJC34352.1"/>
    <property type="molecule type" value="Genomic_DNA"/>
</dbReference>
<dbReference type="RefSeq" id="WP_167954200.1">
    <property type="nucleotide sequence ID" value="NZ_JAATJE010000001.1"/>
</dbReference>
<evidence type="ECO:0000256" key="2">
    <source>
        <dbReference type="SAM" id="SignalP"/>
    </source>
</evidence>
<dbReference type="Proteomes" id="UP000734218">
    <property type="component" value="Unassembled WGS sequence"/>
</dbReference>
<accession>A0ABX0XNN8</accession>
<dbReference type="NCBIfam" id="NF035944">
    <property type="entry name" value="PEPxxWA-CTERM"/>
    <property type="match status" value="1"/>
</dbReference>
<feature type="region of interest" description="Disordered" evidence="1">
    <location>
        <begin position="42"/>
        <end position="63"/>
    </location>
</feature>
<reference evidence="3 4" key="1">
    <citation type="submission" date="2020-03" db="EMBL/GenBank/DDBJ databases">
        <title>Genomic Encyclopedia of Type Strains, Phase IV (KMG-IV): sequencing the most valuable type-strain genomes for metagenomic binning, comparative biology and taxonomic classification.</title>
        <authorList>
            <person name="Goeker M."/>
        </authorList>
    </citation>
    <scope>NUCLEOTIDE SEQUENCE [LARGE SCALE GENOMIC DNA]</scope>
    <source>
        <strain evidence="3 4">DSM 27651</strain>
    </source>
</reference>
<feature type="chain" id="PRO_5047425701" description="PEP-CTERM protein-sorting domain-containing protein" evidence="2">
    <location>
        <begin position="25"/>
        <end position="188"/>
    </location>
</feature>
<comment type="caution">
    <text evidence="3">The sequence shown here is derived from an EMBL/GenBank/DDBJ whole genome shotgun (WGS) entry which is preliminary data.</text>
</comment>
<name>A0ABX0XNN8_9SPHN</name>
<keyword evidence="2" id="KW-0732">Signal</keyword>
<evidence type="ECO:0000256" key="1">
    <source>
        <dbReference type="SAM" id="MobiDB-lite"/>
    </source>
</evidence>
<evidence type="ECO:0000313" key="4">
    <source>
        <dbReference type="Proteomes" id="UP000734218"/>
    </source>
</evidence>
<gene>
    <name evidence="3" type="ORF">GGR88_001826</name>
</gene>
<evidence type="ECO:0000313" key="3">
    <source>
        <dbReference type="EMBL" id="NJC34352.1"/>
    </source>
</evidence>
<protein>
    <recommendedName>
        <fullName evidence="5">PEP-CTERM protein-sorting domain-containing protein</fullName>
    </recommendedName>
</protein>
<evidence type="ECO:0008006" key="5">
    <source>
        <dbReference type="Google" id="ProtNLM"/>
    </source>
</evidence>
<feature type="signal peptide" evidence="2">
    <location>
        <begin position="1"/>
        <end position="24"/>
    </location>
</feature>
<sequence length="188" mass="19434">MLSQIVASRAAKLIAACVCPVAGAGTLTVAVPEVRQAVHRATAPRAAARPARAPRQIARPQARPRIQPAVAAIECPPDAPIVLTGNSFAPEAVPVSYQPGALPPLAGGNQPSIPGTYVPVTPIGFVPIVPGPPTTGNPPPTENPGPVPVVPEPSTWVQMIIGFGIVGGALRNAWKRRDEDWVDDTQEA</sequence>
<proteinExistence type="predicted"/>
<organism evidence="3 4">
    <name type="scientific">Sphingomonas jejuensis</name>
    <dbReference type="NCBI Taxonomy" id="904715"/>
    <lineage>
        <taxon>Bacteria</taxon>
        <taxon>Pseudomonadati</taxon>
        <taxon>Pseudomonadota</taxon>
        <taxon>Alphaproteobacteria</taxon>
        <taxon>Sphingomonadales</taxon>
        <taxon>Sphingomonadaceae</taxon>
        <taxon>Sphingomonas</taxon>
    </lineage>
</organism>
<keyword evidence="4" id="KW-1185">Reference proteome</keyword>